<evidence type="ECO:0000256" key="2">
    <source>
        <dbReference type="SAM" id="Phobius"/>
    </source>
</evidence>
<feature type="compositionally biased region" description="Low complexity" evidence="1">
    <location>
        <begin position="68"/>
        <end position="77"/>
    </location>
</feature>
<proteinExistence type="predicted"/>
<gene>
    <name evidence="3" type="ORF">MMOR_13820</name>
</gene>
<evidence type="ECO:0000256" key="1">
    <source>
        <dbReference type="SAM" id="MobiDB-lite"/>
    </source>
</evidence>
<evidence type="ECO:0000313" key="3">
    <source>
        <dbReference type="EMBL" id="BBX00446.1"/>
    </source>
</evidence>
<keyword evidence="4" id="KW-1185">Reference proteome</keyword>
<keyword evidence="2" id="KW-0472">Membrane</keyword>
<keyword evidence="2" id="KW-1133">Transmembrane helix</keyword>
<protein>
    <submittedName>
        <fullName evidence="3">Uncharacterized protein</fullName>
    </submittedName>
</protein>
<dbReference type="Proteomes" id="UP000466681">
    <property type="component" value="Chromosome"/>
</dbReference>
<dbReference type="EMBL" id="AP022560">
    <property type="protein sequence ID" value="BBX00446.1"/>
    <property type="molecule type" value="Genomic_DNA"/>
</dbReference>
<feature type="transmembrane region" description="Helical" evidence="2">
    <location>
        <begin position="21"/>
        <end position="43"/>
    </location>
</feature>
<dbReference type="AlphaFoldDB" id="A0AAD1H942"/>
<reference evidence="3 4" key="1">
    <citation type="journal article" date="2019" name="Emerg. Microbes Infect.">
        <title>Comprehensive subspecies identification of 175 nontuberculous mycobacteria species based on 7547 genomic profiles.</title>
        <authorList>
            <person name="Matsumoto Y."/>
            <person name="Kinjo T."/>
            <person name="Motooka D."/>
            <person name="Nabeya D."/>
            <person name="Jung N."/>
            <person name="Uechi K."/>
            <person name="Horii T."/>
            <person name="Iida T."/>
            <person name="Fujita J."/>
            <person name="Nakamura S."/>
        </authorList>
    </citation>
    <scope>NUCLEOTIDE SEQUENCE [LARGE SCALE GENOMIC DNA]</scope>
    <source>
        <strain evidence="3 4">JCM 6375</strain>
    </source>
</reference>
<dbReference type="KEGG" id="mmor:MMOR_13820"/>
<keyword evidence="2" id="KW-0812">Transmembrane</keyword>
<sequence length="89" mass="9698">MITAVVTQAAKRGPRTSTWSGGVLVVLLVLVVVDIHVLLLHGWTGWDGRADHMGPLPSAARRKARLLSSYSNNNSNNPRRGTDQLRGAW</sequence>
<organism evidence="3 4">
    <name type="scientific">Mycolicibacterium moriokaense</name>
    <dbReference type="NCBI Taxonomy" id="39691"/>
    <lineage>
        <taxon>Bacteria</taxon>
        <taxon>Bacillati</taxon>
        <taxon>Actinomycetota</taxon>
        <taxon>Actinomycetes</taxon>
        <taxon>Mycobacteriales</taxon>
        <taxon>Mycobacteriaceae</taxon>
        <taxon>Mycolicibacterium</taxon>
    </lineage>
</organism>
<evidence type="ECO:0000313" key="4">
    <source>
        <dbReference type="Proteomes" id="UP000466681"/>
    </source>
</evidence>
<name>A0AAD1H942_9MYCO</name>
<feature type="region of interest" description="Disordered" evidence="1">
    <location>
        <begin position="68"/>
        <end position="89"/>
    </location>
</feature>
<accession>A0AAD1H942</accession>